<dbReference type="EMBL" id="JXJU01000005">
    <property type="protein sequence ID" value="PCS00100.1"/>
    <property type="molecule type" value="Genomic_DNA"/>
</dbReference>
<feature type="domain" description="Glycosyltransferase 2-like" evidence="1">
    <location>
        <begin position="6"/>
        <end position="174"/>
    </location>
</feature>
<keyword evidence="3" id="KW-1185">Reference proteome</keyword>
<evidence type="ECO:0000313" key="2">
    <source>
        <dbReference type="EMBL" id="PCS00100.1"/>
    </source>
</evidence>
<dbReference type="Proteomes" id="UP000218181">
    <property type="component" value="Unassembled WGS sequence"/>
</dbReference>
<dbReference type="PANTHER" id="PTHR43685:SF2">
    <property type="entry name" value="GLYCOSYLTRANSFERASE 2-LIKE DOMAIN-CONTAINING PROTEIN"/>
    <property type="match status" value="1"/>
</dbReference>
<proteinExistence type="predicted"/>
<dbReference type="RefSeq" id="WP_054639774.1">
    <property type="nucleotide sequence ID" value="NZ_JXJU01000005.1"/>
</dbReference>
<dbReference type="Gene3D" id="3.90.550.10">
    <property type="entry name" value="Spore Coat Polysaccharide Biosynthesis Protein SpsA, Chain A"/>
    <property type="match status" value="1"/>
</dbReference>
<evidence type="ECO:0000259" key="1">
    <source>
        <dbReference type="Pfam" id="PF00535"/>
    </source>
</evidence>
<name>A0A2A5RLF2_9LACT</name>
<sequence>MMKTAVLMATYNGEKFLENQLDSVRNQELKPDFVVFRDDCSTDGTIAFLKQYIARYNLENWLIRENETNLGWRLNFRQLLIDSQELDVDLVFFSDQDDTWKLDKNRRQVEVLKEHPEIEVLSGDIEIKKISEQATIPTYFEFSDHYAQISKYPAKTTYNSFRSGWTLAIRRSLVDAALKYWKPEYNITHDVLFATLSSLTETGYNLNQTVGIHLRHAGNASGKALLTIHDPKALHVSELYKFVGFYDIIYKILKDRESDYAPEIKNYYEFYVKRHHLASENKIIPVFAQIFTEWKYYAGMSGRIRDVIFAFKK</sequence>
<organism evidence="2 3">
    <name type="scientific">Lactococcus fujiensis JCM 16395</name>
    <dbReference type="NCBI Taxonomy" id="1291764"/>
    <lineage>
        <taxon>Bacteria</taxon>
        <taxon>Bacillati</taxon>
        <taxon>Bacillota</taxon>
        <taxon>Bacilli</taxon>
        <taxon>Lactobacillales</taxon>
        <taxon>Streptococcaceae</taxon>
        <taxon>Lactococcus</taxon>
    </lineage>
</organism>
<dbReference type="OrthoDB" id="9802649at2"/>
<evidence type="ECO:0000313" key="3">
    <source>
        <dbReference type="Proteomes" id="UP000218181"/>
    </source>
</evidence>
<dbReference type="InterPro" id="IPR029044">
    <property type="entry name" value="Nucleotide-diphossugar_trans"/>
</dbReference>
<dbReference type="InterPro" id="IPR001173">
    <property type="entry name" value="Glyco_trans_2-like"/>
</dbReference>
<accession>A0A2A5RLF2</accession>
<dbReference type="SUPFAM" id="SSF53448">
    <property type="entry name" value="Nucleotide-diphospho-sugar transferases"/>
    <property type="match status" value="1"/>
</dbReference>
<reference evidence="2 3" key="1">
    <citation type="submission" date="2014-12" db="EMBL/GenBank/DDBJ databases">
        <title>Draft genome sequences of 10 type strains of Lactococcus.</title>
        <authorList>
            <person name="Sun Z."/>
            <person name="Zhong Z."/>
            <person name="Liu W."/>
            <person name="Zhang W."/>
            <person name="Zhang H."/>
        </authorList>
    </citation>
    <scope>NUCLEOTIDE SEQUENCE [LARGE SCALE GENOMIC DNA]</scope>
    <source>
        <strain evidence="2 3">JCM 16395</strain>
    </source>
</reference>
<dbReference type="Pfam" id="PF00535">
    <property type="entry name" value="Glycos_transf_2"/>
    <property type="match status" value="1"/>
</dbReference>
<gene>
    <name evidence="2" type="ORF">RT41_GL001411</name>
</gene>
<comment type="caution">
    <text evidence="2">The sequence shown here is derived from an EMBL/GenBank/DDBJ whole genome shotgun (WGS) entry which is preliminary data.</text>
</comment>
<protein>
    <recommendedName>
        <fullName evidence="1">Glycosyltransferase 2-like domain-containing protein</fullName>
    </recommendedName>
</protein>
<dbReference type="AlphaFoldDB" id="A0A2A5RLF2"/>
<dbReference type="STRING" id="1291764.GCA_001311235_02608"/>
<dbReference type="InterPro" id="IPR050834">
    <property type="entry name" value="Glycosyltransf_2"/>
</dbReference>
<dbReference type="PANTHER" id="PTHR43685">
    <property type="entry name" value="GLYCOSYLTRANSFERASE"/>
    <property type="match status" value="1"/>
</dbReference>